<dbReference type="Pfam" id="PF00703">
    <property type="entry name" value="Glyco_hydro_2"/>
    <property type="match status" value="1"/>
</dbReference>
<accession>A0A0B1SMM3</accession>
<dbReference type="PANTHER" id="PTHR43730:SF1">
    <property type="entry name" value="BETA-MANNOSIDASE"/>
    <property type="match status" value="1"/>
</dbReference>
<dbReference type="Gene3D" id="2.60.120.260">
    <property type="entry name" value="Galactose-binding domain-like"/>
    <property type="match status" value="1"/>
</dbReference>
<name>A0A0B1SMM3_OESDE</name>
<evidence type="ECO:0000256" key="1">
    <source>
        <dbReference type="ARBA" id="ARBA00000829"/>
    </source>
</evidence>
<reference evidence="13 14" key="1">
    <citation type="submission" date="2014-03" db="EMBL/GenBank/DDBJ databases">
        <title>Draft genome of the hookworm Oesophagostomum dentatum.</title>
        <authorList>
            <person name="Mitreva M."/>
        </authorList>
    </citation>
    <scope>NUCLEOTIDE SEQUENCE [LARGE SCALE GENOMIC DNA]</scope>
    <source>
        <strain evidence="13 14">OD-Hann</strain>
    </source>
</reference>
<dbReference type="InterPro" id="IPR008979">
    <property type="entry name" value="Galactose-bd-like_sf"/>
</dbReference>
<evidence type="ECO:0000259" key="12">
    <source>
        <dbReference type="Pfam" id="PF22666"/>
    </source>
</evidence>
<evidence type="ECO:0000256" key="10">
    <source>
        <dbReference type="ARBA" id="ARBA00033445"/>
    </source>
</evidence>
<feature type="non-terminal residue" evidence="13">
    <location>
        <position position="1"/>
    </location>
</feature>
<gene>
    <name evidence="13" type="ORF">OESDEN_15506</name>
</gene>
<evidence type="ECO:0000313" key="13">
    <source>
        <dbReference type="EMBL" id="KHJ84777.1"/>
    </source>
</evidence>
<evidence type="ECO:0000256" key="8">
    <source>
        <dbReference type="ARBA" id="ARBA00023228"/>
    </source>
</evidence>
<comment type="similarity">
    <text evidence="3">Belongs to the glycosyl hydrolase 2 family.</text>
</comment>
<evidence type="ECO:0000256" key="4">
    <source>
        <dbReference type="ARBA" id="ARBA00012754"/>
    </source>
</evidence>
<comment type="subcellular location">
    <subcellularLocation>
        <location evidence="2">Lysosome</location>
    </subcellularLocation>
</comment>
<keyword evidence="5" id="KW-0732">Signal</keyword>
<evidence type="ECO:0000256" key="3">
    <source>
        <dbReference type="ARBA" id="ARBA00007401"/>
    </source>
</evidence>
<dbReference type="InterPro" id="IPR054593">
    <property type="entry name" value="Beta-mannosidase-like_N2"/>
</dbReference>
<evidence type="ECO:0000313" key="14">
    <source>
        <dbReference type="Proteomes" id="UP000053660"/>
    </source>
</evidence>
<organism evidence="13 14">
    <name type="scientific">Oesophagostomum dentatum</name>
    <name type="common">Nodular worm</name>
    <dbReference type="NCBI Taxonomy" id="61180"/>
    <lineage>
        <taxon>Eukaryota</taxon>
        <taxon>Metazoa</taxon>
        <taxon>Ecdysozoa</taxon>
        <taxon>Nematoda</taxon>
        <taxon>Chromadorea</taxon>
        <taxon>Rhabditida</taxon>
        <taxon>Rhabditina</taxon>
        <taxon>Rhabditomorpha</taxon>
        <taxon>Strongyloidea</taxon>
        <taxon>Strongylidae</taxon>
        <taxon>Oesophagostomum</taxon>
    </lineage>
</organism>
<evidence type="ECO:0000256" key="5">
    <source>
        <dbReference type="ARBA" id="ARBA00022729"/>
    </source>
</evidence>
<dbReference type="InterPro" id="IPR013783">
    <property type="entry name" value="Ig-like_fold"/>
</dbReference>
<proteinExistence type="inferred from homology"/>
<sequence>LIKQYFSGVVPGDIFTDLHRQGVIPDLLFGDNHLHFRWISSENWTYTKSFEVDKNILKFSTLLLRLKGVDTISSVVLNGVALLKTNNQFVEYVVNVGGVLAEHNQIQVHFSSPVSYAAEKSKEYERSHGHLVPPVCPPTIFNGECHPNFIRKAQYSFSWDWGPSFPTVGIWKPVDIIAFNGYFIDDISWTTERTAEFWVVHGEAQAFMDSKAATVGFDVEIESLDISRHFTYNITEKVDREKLKFDIKIPLKKVKLWWPNGQGQQKLYTIKLRAEDREISRRIGFRHVELIQDYIDAQQKDKGRHFYFKVNDRPVFLKVINHSLGIKFCS</sequence>
<dbReference type="FunFam" id="2.60.120.260:FF:000060">
    <property type="entry name" value="Probable beta-mannosidase"/>
    <property type="match status" value="1"/>
</dbReference>
<feature type="domain" description="Glycoside hydrolase family 2 immunoglobulin-like beta-sandwich" evidence="11">
    <location>
        <begin position="183"/>
        <end position="286"/>
    </location>
</feature>
<dbReference type="InterPro" id="IPR036156">
    <property type="entry name" value="Beta-gal/glucu_dom_sf"/>
</dbReference>
<dbReference type="GO" id="GO:0004567">
    <property type="term" value="F:beta-mannosidase activity"/>
    <property type="evidence" value="ECO:0007669"/>
    <property type="project" value="UniProtKB-EC"/>
</dbReference>
<dbReference type="EMBL" id="KN566846">
    <property type="protein sequence ID" value="KHJ84777.1"/>
    <property type="molecule type" value="Genomic_DNA"/>
</dbReference>
<keyword evidence="8" id="KW-0458">Lysosome</keyword>
<dbReference type="PANTHER" id="PTHR43730">
    <property type="entry name" value="BETA-MANNOSIDASE"/>
    <property type="match status" value="1"/>
</dbReference>
<dbReference type="GO" id="GO:0005975">
    <property type="term" value="P:carbohydrate metabolic process"/>
    <property type="evidence" value="ECO:0007669"/>
    <property type="project" value="InterPro"/>
</dbReference>
<dbReference type="GO" id="GO:0005764">
    <property type="term" value="C:lysosome"/>
    <property type="evidence" value="ECO:0007669"/>
    <property type="project" value="UniProtKB-SubCell"/>
</dbReference>
<dbReference type="InterPro" id="IPR050887">
    <property type="entry name" value="Beta-mannosidase_GH2"/>
</dbReference>
<keyword evidence="6 13" id="KW-0378">Hydrolase</keyword>
<dbReference type="SUPFAM" id="SSF49303">
    <property type="entry name" value="beta-Galactosidase/glucuronidase domain"/>
    <property type="match status" value="1"/>
</dbReference>
<dbReference type="OrthoDB" id="2866996at2759"/>
<keyword evidence="9" id="KW-0326">Glycosidase</keyword>
<evidence type="ECO:0000256" key="6">
    <source>
        <dbReference type="ARBA" id="ARBA00022801"/>
    </source>
</evidence>
<evidence type="ECO:0000256" key="9">
    <source>
        <dbReference type="ARBA" id="ARBA00023295"/>
    </source>
</evidence>
<keyword evidence="7" id="KW-0325">Glycoprotein</keyword>
<evidence type="ECO:0000256" key="7">
    <source>
        <dbReference type="ARBA" id="ARBA00023180"/>
    </source>
</evidence>
<keyword evidence="14" id="KW-1185">Reference proteome</keyword>
<dbReference type="Proteomes" id="UP000053660">
    <property type="component" value="Unassembled WGS sequence"/>
</dbReference>
<dbReference type="SUPFAM" id="SSF49785">
    <property type="entry name" value="Galactose-binding domain-like"/>
    <property type="match status" value="1"/>
</dbReference>
<dbReference type="InterPro" id="IPR006102">
    <property type="entry name" value="Ig-like_GH2"/>
</dbReference>
<dbReference type="GO" id="GO:0006516">
    <property type="term" value="P:glycoprotein catabolic process"/>
    <property type="evidence" value="ECO:0007669"/>
    <property type="project" value="TreeGrafter"/>
</dbReference>
<comment type="catalytic activity">
    <reaction evidence="1">
        <text>Hydrolysis of terminal, non-reducing beta-D-mannose residues in beta-D-mannosides.</text>
        <dbReference type="EC" id="3.2.1.25"/>
    </reaction>
</comment>
<feature type="domain" description="Beta-mannosidase-like galactose-binding" evidence="12">
    <location>
        <begin position="7"/>
        <end position="172"/>
    </location>
</feature>
<dbReference type="Gene3D" id="2.60.40.10">
    <property type="entry name" value="Immunoglobulins"/>
    <property type="match status" value="1"/>
</dbReference>
<evidence type="ECO:0000256" key="2">
    <source>
        <dbReference type="ARBA" id="ARBA00004371"/>
    </source>
</evidence>
<dbReference type="AlphaFoldDB" id="A0A0B1SMM3"/>
<evidence type="ECO:0000259" key="11">
    <source>
        <dbReference type="Pfam" id="PF00703"/>
    </source>
</evidence>
<protein>
    <recommendedName>
        <fullName evidence="4">beta-mannosidase</fullName>
        <ecNumber evidence="4">3.2.1.25</ecNumber>
    </recommendedName>
    <alternativeName>
        <fullName evidence="10">Mannanase</fullName>
    </alternativeName>
</protein>
<dbReference type="EC" id="3.2.1.25" evidence="4"/>
<dbReference type="Pfam" id="PF22666">
    <property type="entry name" value="Glyco_hydro_2_N2"/>
    <property type="match status" value="1"/>
</dbReference>